<evidence type="ECO:0000256" key="11">
    <source>
        <dbReference type="ARBA" id="ARBA00023128"/>
    </source>
</evidence>
<dbReference type="InterPro" id="IPR018506">
    <property type="entry name" value="Cyt_B5_heme-BS"/>
</dbReference>
<dbReference type="GO" id="GO:0046872">
    <property type="term" value="F:metal ion binding"/>
    <property type="evidence" value="ECO:0007669"/>
    <property type="project" value="UniProtKB-KW"/>
</dbReference>
<keyword evidence="10" id="KW-0408">Iron</keyword>
<evidence type="ECO:0000256" key="3">
    <source>
        <dbReference type="ARBA" id="ARBA00004569"/>
    </source>
</evidence>
<comment type="caution">
    <text evidence="20">The sequence shown here is derived from an EMBL/GenBank/DDBJ whole genome shotgun (WGS) entry which is preliminary data.</text>
</comment>
<evidence type="ECO:0000256" key="8">
    <source>
        <dbReference type="ARBA" id="ARBA00022723"/>
    </source>
</evidence>
<evidence type="ECO:0000256" key="1">
    <source>
        <dbReference type="ARBA" id="ARBA00001917"/>
    </source>
</evidence>
<dbReference type="PROSITE" id="PS51349">
    <property type="entry name" value="FMN_HYDROXY_ACID_DH_2"/>
    <property type="match status" value="1"/>
</dbReference>
<dbReference type="PANTHER" id="PTHR10578:SF104">
    <property type="entry name" value="CYTOCHROME B2, MITOCHONDRIAL-RELATED"/>
    <property type="match status" value="1"/>
</dbReference>
<dbReference type="Pfam" id="PF00173">
    <property type="entry name" value="Cyt-b5"/>
    <property type="match status" value="1"/>
</dbReference>
<keyword evidence="9" id="KW-0560">Oxidoreductase</keyword>
<evidence type="ECO:0000256" key="13">
    <source>
        <dbReference type="ARBA" id="ARBA00061137"/>
    </source>
</evidence>
<evidence type="ECO:0000313" key="20">
    <source>
        <dbReference type="EMBL" id="OAL27800.1"/>
    </source>
</evidence>
<evidence type="ECO:0000256" key="14">
    <source>
        <dbReference type="ARBA" id="ARBA00061589"/>
    </source>
</evidence>
<dbReference type="RefSeq" id="XP_022496067.1">
    <property type="nucleotide sequence ID" value="XM_022647922.1"/>
</dbReference>
<dbReference type="InterPro" id="IPR037458">
    <property type="entry name" value="L-MDH/L-LDH_FMN-bd"/>
</dbReference>
<evidence type="ECO:0000256" key="5">
    <source>
        <dbReference type="ARBA" id="ARBA00022617"/>
    </source>
</evidence>
<dbReference type="InterPro" id="IPR036400">
    <property type="entry name" value="Cyt_B5-like_heme/steroid_sf"/>
</dbReference>
<accession>A0A178CCW3</accession>
<feature type="compositionally biased region" description="Basic and acidic residues" evidence="17">
    <location>
        <begin position="1"/>
        <end position="11"/>
    </location>
</feature>
<dbReference type="Gene3D" id="3.10.120.10">
    <property type="entry name" value="Cytochrome b5-like heme/steroid binding domain"/>
    <property type="match status" value="1"/>
</dbReference>
<evidence type="ECO:0000256" key="4">
    <source>
        <dbReference type="ARBA" id="ARBA00011881"/>
    </source>
</evidence>
<dbReference type="Proteomes" id="UP000185904">
    <property type="component" value="Unassembled WGS sequence"/>
</dbReference>
<dbReference type="InterPro" id="IPR037396">
    <property type="entry name" value="FMN_HAD"/>
</dbReference>
<protein>
    <recommendedName>
        <fullName evidence="16">L-lactate dehydrogenase (cytochrome)</fullName>
        <ecNumber evidence="15">1.1.2.3</ecNumber>
    </recommendedName>
</protein>
<dbReference type="EC" id="1.1.2.3" evidence="15"/>
<evidence type="ECO:0000256" key="16">
    <source>
        <dbReference type="ARBA" id="ARBA00068515"/>
    </source>
</evidence>
<comment type="subunit">
    <text evidence="4">Homotetramer.</text>
</comment>
<dbReference type="GO" id="GO:0004460">
    <property type="term" value="F:L-lactate dehydrogenase (cytochrome) activity"/>
    <property type="evidence" value="ECO:0007669"/>
    <property type="project" value="UniProtKB-EC"/>
</dbReference>
<dbReference type="PROSITE" id="PS00191">
    <property type="entry name" value="CYTOCHROME_B5_1"/>
    <property type="match status" value="1"/>
</dbReference>
<dbReference type="GO" id="GO:0020037">
    <property type="term" value="F:heme binding"/>
    <property type="evidence" value="ECO:0007669"/>
    <property type="project" value="InterPro"/>
</dbReference>
<dbReference type="InterPro" id="IPR013785">
    <property type="entry name" value="Aldolase_TIM"/>
</dbReference>
<dbReference type="PANTHER" id="PTHR10578">
    <property type="entry name" value="S -2-HYDROXY-ACID OXIDASE-RELATED"/>
    <property type="match status" value="1"/>
</dbReference>
<dbReference type="PROSITE" id="PS50255">
    <property type="entry name" value="CYTOCHROME_B5_2"/>
    <property type="match status" value="1"/>
</dbReference>
<dbReference type="PRINTS" id="PR00363">
    <property type="entry name" value="CYTOCHROMEB5"/>
</dbReference>
<dbReference type="InterPro" id="IPR000262">
    <property type="entry name" value="FMN-dep_DH"/>
</dbReference>
<evidence type="ECO:0000313" key="21">
    <source>
        <dbReference type="Proteomes" id="UP000185904"/>
    </source>
</evidence>
<comment type="similarity">
    <text evidence="13">In the C-terminal section; belongs to the FMN-dependent alpha-hydroxy acid dehydrogenase family.</text>
</comment>
<comment type="cofactor">
    <cofactor evidence="1">
        <name>FMN</name>
        <dbReference type="ChEBI" id="CHEBI:58210"/>
    </cofactor>
</comment>
<gene>
    <name evidence="20" type="ORF">AYO20_09653</name>
</gene>
<dbReference type="AlphaFoldDB" id="A0A178CCW3"/>
<feature type="domain" description="Cytochrome b5 heme-binding" evidence="18">
    <location>
        <begin position="54"/>
        <end position="131"/>
    </location>
</feature>
<keyword evidence="6" id="KW-0285">Flavoprotein</keyword>
<keyword evidence="5" id="KW-0349">Heme</keyword>
<dbReference type="CDD" id="cd02922">
    <property type="entry name" value="FCB2_FMN"/>
    <property type="match status" value="1"/>
</dbReference>
<proteinExistence type="inferred from homology"/>
<dbReference type="Pfam" id="PF01070">
    <property type="entry name" value="FMN_dh"/>
    <property type="match status" value="1"/>
</dbReference>
<reference evidence="20 21" key="1">
    <citation type="submission" date="2016-03" db="EMBL/GenBank/DDBJ databases">
        <title>The draft genome sequence of Fonsecaea nubica causative agent of cutaneous subcutaneous infection in human host.</title>
        <authorList>
            <person name="Costa F."/>
            <person name="Sybren D.H."/>
            <person name="Raittz R.T."/>
            <person name="Weiss V.A."/>
            <person name="Leao A.C."/>
            <person name="Gomes R."/>
            <person name="De Souza E.M."/>
            <person name="Pedrosa F.O."/>
            <person name="Steffens M.B."/>
            <person name="Bombassaro A."/>
            <person name="Tadra-Sfeir M.Z."/>
            <person name="Moreno L.F."/>
            <person name="Najafzadeh M.J."/>
            <person name="Felipe M.S."/>
            <person name="Teixeira M."/>
            <person name="Sun J."/>
            <person name="Xi L."/>
            <person name="Castro M.A."/>
            <person name="Vicente V.A."/>
        </authorList>
    </citation>
    <scope>NUCLEOTIDE SEQUENCE [LARGE SCALE GENOMIC DNA]</scope>
    <source>
        <strain evidence="20 21">CBS 269.64</strain>
    </source>
</reference>
<evidence type="ECO:0000256" key="2">
    <source>
        <dbReference type="ARBA" id="ARBA00001970"/>
    </source>
</evidence>
<comment type="cofactor">
    <cofactor evidence="2">
        <name>heme b</name>
        <dbReference type="ChEBI" id="CHEBI:60344"/>
    </cofactor>
</comment>
<name>A0A178CCW3_9EURO</name>
<feature type="compositionally biased region" description="Basic and acidic residues" evidence="17">
    <location>
        <begin position="40"/>
        <end position="51"/>
    </location>
</feature>
<feature type="domain" description="FMN hydroxy acid dehydrogenase" evidence="19">
    <location>
        <begin position="154"/>
        <end position="515"/>
    </location>
</feature>
<evidence type="ECO:0000256" key="7">
    <source>
        <dbReference type="ARBA" id="ARBA00022643"/>
    </source>
</evidence>
<evidence type="ECO:0000256" key="12">
    <source>
        <dbReference type="ARBA" id="ARBA00052399"/>
    </source>
</evidence>
<evidence type="ECO:0000259" key="18">
    <source>
        <dbReference type="PROSITE" id="PS50255"/>
    </source>
</evidence>
<dbReference type="SUPFAM" id="SSF55856">
    <property type="entry name" value="Cytochrome b5-like heme/steroid binding domain"/>
    <property type="match status" value="1"/>
</dbReference>
<comment type="similarity">
    <text evidence="14">In the N-terminal section; belongs to the cytochrome b5 family.</text>
</comment>
<keyword evidence="8" id="KW-0479">Metal-binding</keyword>
<evidence type="ECO:0000256" key="9">
    <source>
        <dbReference type="ARBA" id="ARBA00023002"/>
    </source>
</evidence>
<feature type="region of interest" description="Disordered" evidence="17">
    <location>
        <begin position="127"/>
        <end position="157"/>
    </location>
</feature>
<keyword evidence="21" id="KW-1185">Reference proteome</keyword>
<organism evidence="20 21">
    <name type="scientific">Fonsecaea nubica</name>
    <dbReference type="NCBI Taxonomy" id="856822"/>
    <lineage>
        <taxon>Eukaryota</taxon>
        <taxon>Fungi</taxon>
        <taxon>Dikarya</taxon>
        <taxon>Ascomycota</taxon>
        <taxon>Pezizomycotina</taxon>
        <taxon>Eurotiomycetes</taxon>
        <taxon>Chaetothyriomycetidae</taxon>
        <taxon>Chaetothyriales</taxon>
        <taxon>Herpotrichiellaceae</taxon>
        <taxon>Fonsecaea</taxon>
    </lineage>
</organism>
<evidence type="ECO:0000256" key="6">
    <source>
        <dbReference type="ARBA" id="ARBA00022630"/>
    </source>
</evidence>
<dbReference type="InterPro" id="IPR001199">
    <property type="entry name" value="Cyt_B5-like_heme/steroid-bd"/>
</dbReference>
<comment type="subcellular location">
    <subcellularLocation>
        <location evidence="3">Mitochondrion intermembrane space</location>
    </subcellularLocation>
</comment>
<evidence type="ECO:0000259" key="19">
    <source>
        <dbReference type="PROSITE" id="PS51349"/>
    </source>
</evidence>
<dbReference type="OrthoDB" id="1925334at2759"/>
<evidence type="ECO:0000256" key="10">
    <source>
        <dbReference type="ARBA" id="ARBA00023004"/>
    </source>
</evidence>
<comment type="catalytic activity">
    <reaction evidence="12">
        <text>(S)-lactate + 2 Fe(III)-[cytochrome c] = 2 Fe(II)-[cytochrome c] + pyruvate + 2 H(+)</text>
        <dbReference type="Rhea" id="RHEA:19909"/>
        <dbReference type="Rhea" id="RHEA-COMP:10350"/>
        <dbReference type="Rhea" id="RHEA-COMP:14399"/>
        <dbReference type="ChEBI" id="CHEBI:15361"/>
        <dbReference type="ChEBI" id="CHEBI:15378"/>
        <dbReference type="ChEBI" id="CHEBI:16651"/>
        <dbReference type="ChEBI" id="CHEBI:29033"/>
        <dbReference type="ChEBI" id="CHEBI:29034"/>
        <dbReference type="EC" id="1.1.2.3"/>
    </reaction>
    <physiologicalReaction direction="left-to-right" evidence="12">
        <dbReference type="Rhea" id="RHEA:19910"/>
    </physiologicalReaction>
</comment>
<keyword evidence="11" id="KW-0496">Mitochondrion</keyword>
<keyword evidence="7" id="KW-0288">FMN</keyword>
<dbReference type="GO" id="GO:0005758">
    <property type="term" value="C:mitochondrial intermembrane space"/>
    <property type="evidence" value="ECO:0007669"/>
    <property type="project" value="UniProtKB-SubCell"/>
</dbReference>
<dbReference type="EMBL" id="LVCJ01000092">
    <property type="protein sequence ID" value="OAL27800.1"/>
    <property type="molecule type" value="Genomic_DNA"/>
</dbReference>
<evidence type="ECO:0000256" key="15">
    <source>
        <dbReference type="ARBA" id="ARBA00066458"/>
    </source>
</evidence>
<dbReference type="Gene3D" id="3.20.20.70">
    <property type="entry name" value="Aldolase class I"/>
    <property type="match status" value="1"/>
</dbReference>
<dbReference type="SUPFAM" id="SSF51395">
    <property type="entry name" value="FMN-linked oxidoreductases"/>
    <property type="match status" value="1"/>
</dbReference>
<dbReference type="SMART" id="SM01117">
    <property type="entry name" value="Cyt-b5"/>
    <property type="match status" value="1"/>
</dbReference>
<sequence>MPDSRVPRNDTRLVSPPKGAKTNFGTDKSFDKLTSACHVNSRDKRSPETSKARMKKLKSSQVARHNDRQSCWIVLYGKVYDITDFLDEHPGGPQILLKTAGQDATAEYESVHSPELLEETLPSSAFRGLIDPDTMPKTESTSQPRPPQKQKRSPPLRSMISVNDFEAVAKQFLSPAGWAYYSSGADDERSRYEAARSFRKLTLRPRVLRNVDHVDTRTTILGHNTSLPVYVSPSGLARYAHPDAECALAAGAGKEGLIQVIPTSPSMSIEAIIRARISQSQPVFFQLYFNRDHQKTEAMIRRVEKLGVSAIWLTVDSPVLGKRERDDRLKAQISDEDEYVTLEEQKPGVAKAASSGLLNPTLTWGDIAWIRRVTQLPLVLKGIQSVEDAILAYDNGVEGIVLSNHGGRSQDTAQAPMITLLEIRRYAPHLLNGPMEVFLDGEIRRGTDILKALALGVRAVGLGRPFLFSLTGGYGEAGFRRMVQILREELQGNMALSGATRITEIVPEMVNTQRLDKEVIGSVKL</sequence>
<feature type="region of interest" description="Disordered" evidence="17">
    <location>
        <begin position="1"/>
        <end position="62"/>
    </location>
</feature>
<dbReference type="GeneID" id="34593050"/>
<dbReference type="FunFam" id="3.20.20.70:FF:000062">
    <property type="entry name" value="Cytochrome b2, mitochondrial, putative"/>
    <property type="match status" value="1"/>
</dbReference>
<evidence type="ECO:0000256" key="17">
    <source>
        <dbReference type="SAM" id="MobiDB-lite"/>
    </source>
</evidence>